<gene>
    <name evidence="2" type="ORF">LIER_40892</name>
</gene>
<dbReference type="Proteomes" id="UP001454036">
    <property type="component" value="Unassembled WGS sequence"/>
</dbReference>
<reference evidence="2 3" key="1">
    <citation type="submission" date="2024-01" db="EMBL/GenBank/DDBJ databases">
        <title>The complete chloroplast genome sequence of Lithospermum erythrorhizon: insights into the phylogenetic relationship among Boraginaceae species and the maternal lineages of purple gromwells.</title>
        <authorList>
            <person name="Okada T."/>
            <person name="Watanabe K."/>
        </authorList>
    </citation>
    <scope>NUCLEOTIDE SEQUENCE [LARGE SCALE GENOMIC DNA]</scope>
</reference>
<evidence type="ECO:0000313" key="2">
    <source>
        <dbReference type="EMBL" id="GAA0170125.1"/>
    </source>
</evidence>
<dbReference type="PANTHER" id="PTHR46033:SF8">
    <property type="entry name" value="PROTEIN MAINTENANCE OF MERISTEMS-LIKE"/>
    <property type="match status" value="1"/>
</dbReference>
<feature type="domain" description="Aminotransferase-like plant mobile" evidence="1">
    <location>
        <begin position="66"/>
        <end position="110"/>
    </location>
</feature>
<evidence type="ECO:0000313" key="3">
    <source>
        <dbReference type="Proteomes" id="UP001454036"/>
    </source>
</evidence>
<accession>A0AAV3R1F2</accession>
<keyword evidence="3" id="KW-1185">Reference proteome</keyword>
<dbReference type="PANTHER" id="PTHR46033">
    <property type="entry name" value="PROTEIN MAIN-LIKE 2"/>
    <property type="match status" value="1"/>
</dbReference>
<proteinExistence type="predicted"/>
<dbReference type="GO" id="GO:0010073">
    <property type="term" value="P:meristem maintenance"/>
    <property type="evidence" value="ECO:0007669"/>
    <property type="project" value="InterPro"/>
</dbReference>
<dbReference type="EMBL" id="BAABME010024390">
    <property type="protein sequence ID" value="GAA0170125.1"/>
    <property type="molecule type" value="Genomic_DNA"/>
</dbReference>
<sequence>MLAGDCGGTDLGVLGVVGVEVLNGEAFDFDPTDMGLNWDDTINEHLDVELEGSGLLHFCDITIRRHNTTLIRTFVDRWNPETNTFHMPFGEMTITLHDVEQIMGIRCSGRVAWIYEYFPAFQRGMVVGWNGELPRATYRKQLDGLTTLDVRWTPYGLVKDDSVSYYHGCIRFLEFNEAYMPDRVTQQFGRI</sequence>
<comment type="caution">
    <text evidence="2">The sequence shown here is derived from an EMBL/GenBank/DDBJ whole genome shotgun (WGS) entry which is preliminary data.</text>
</comment>
<dbReference type="AlphaFoldDB" id="A0AAV3R1F2"/>
<dbReference type="InterPro" id="IPR044824">
    <property type="entry name" value="MAIN-like"/>
</dbReference>
<protein>
    <recommendedName>
        <fullName evidence="1">Aminotransferase-like plant mobile domain-containing protein</fullName>
    </recommendedName>
</protein>
<dbReference type="Pfam" id="PF10536">
    <property type="entry name" value="PMD"/>
    <property type="match status" value="1"/>
</dbReference>
<evidence type="ECO:0000259" key="1">
    <source>
        <dbReference type="Pfam" id="PF10536"/>
    </source>
</evidence>
<name>A0AAV3R1F2_LITER</name>
<organism evidence="2 3">
    <name type="scientific">Lithospermum erythrorhizon</name>
    <name type="common">Purple gromwell</name>
    <name type="synonym">Lithospermum officinale var. erythrorhizon</name>
    <dbReference type="NCBI Taxonomy" id="34254"/>
    <lineage>
        <taxon>Eukaryota</taxon>
        <taxon>Viridiplantae</taxon>
        <taxon>Streptophyta</taxon>
        <taxon>Embryophyta</taxon>
        <taxon>Tracheophyta</taxon>
        <taxon>Spermatophyta</taxon>
        <taxon>Magnoliopsida</taxon>
        <taxon>eudicotyledons</taxon>
        <taxon>Gunneridae</taxon>
        <taxon>Pentapetalae</taxon>
        <taxon>asterids</taxon>
        <taxon>lamiids</taxon>
        <taxon>Boraginales</taxon>
        <taxon>Boraginaceae</taxon>
        <taxon>Boraginoideae</taxon>
        <taxon>Lithospermeae</taxon>
        <taxon>Lithospermum</taxon>
    </lineage>
</organism>
<dbReference type="InterPro" id="IPR019557">
    <property type="entry name" value="AminoTfrase-like_pln_mobile"/>
</dbReference>